<protein>
    <recommendedName>
        <fullName evidence="2">IraD/Gp25-like domain-containing protein</fullName>
    </recommendedName>
</protein>
<organism evidence="1">
    <name type="scientific">marine sediment metagenome</name>
    <dbReference type="NCBI Taxonomy" id="412755"/>
    <lineage>
        <taxon>unclassified sequences</taxon>
        <taxon>metagenomes</taxon>
        <taxon>ecological metagenomes</taxon>
    </lineage>
</organism>
<accession>A0A0F9MXZ5</accession>
<comment type="caution">
    <text evidence="1">The sequence shown here is derived from an EMBL/GenBank/DDBJ whole genome shotgun (WGS) entry which is preliminary data.</text>
</comment>
<evidence type="ECO:0008006" key="2">
    <source>
        <dbReference type="Google" id="ProtNLM"/>
    </source>
</evidence>
<proteinExistence type="predicted"/>
<dbReference type="EMBL" id="LAZR01008009">
    <property type="protein sequence ID" value="KKM81515.1"/>
    <property type="molecule type" value="Genomic_DNA"/>
</dbReference>
<sequence>MARGLKVPMGVDITGGAAWVDGEKNDRKTIFTALGDCDSENAFQQELGLGIGMIFDPSDETVRAKILRRLKSIFRVFEEADRYRLLTETISWTEGDGELTLEFKYRNLETDEERSFAQTFE</sequence>
<name>A0A0F9MXZ5_9ZZZZ</name>
<reference evidence="1" key="1">
    <citation type="journal article" date="2015" name="Nature">
        <title>Complex archaea that bridge the gap between prokaryotes and eukaryotes.</title>
        <authorList>
            <person name="Spang A."/>
            <person name="Saw J.H."/>
            <person name="Jorgensen S.L."/>
            <person name="Zaremba-Niedzwiedzka K."/>
            <person name="Martijn J."/>
            <person name="Lind A.E."/>
            <person name="van Eijk R."/>
            <person name="Schleper C."/>
            <person name="Guy L."/>
            <person name="Ettema T.J."/>
        </authorList>
    </citation>
    <scope>NUCLEOTIDE SEQUENCE</scope>
</reference>
<gene>
    <name evidence="1" type="ORF">LCGC14_1329070</name>
</gene>
<dbReference type="Gene3D" id="3.10.450.40">
    <property type="match status" value="1"/>
</dbReference>
<dbReference type="AlphaFoldDB" id="A0A0F9MXZ5"/>
<evidence type="ECO:0000313" key="1">
    <source>
        <dbReference type="EMBL" id="KKM81515.1"/>
    </source>
</evidence>